<dbReference type="InterPro" id="IPR036397">
    <property type="entry name" value="RNaseH_sf"/>
</dbReference>
<organism evidence="1">
    <name type="scientific">Nothobranchius kadleci</name>
    <name type="common">African annual killifish</name>
    <dbReference type="NCBI Taxonomy" id="1051664"/>
    <lineage>
        <taxon>Eukaryota</taxon>
        <taxon>Metazoa</taxon>
        <taxon>Chordata</taxon>
        <taxon>Craniata</taxon>
        <taxon>Vertebrata</taxon>
        <taxon>Euteleostomi</taxon>
        <taxon>Actinopterygii</taxon>
        <taxon>Neopterygii</taxon>
        <taxon>Teleostei</taxon>
        <taxon>Neoteleostei</taxon>
        <taxon>Acanthomorphata</taxon>
        <taxon>Ovalentaria</taxon>
        <taxon>Atherinomorphae</taxon>
        <taxon>Cyprinodontiformes</taxon>
        <taxon>Nothobranchiidae</taxon>
        <taxon>Nothobranchius</taxon>
    </lineage>
</organism>
<sequence>ASYWIITAWVIIFQLAISYLTQHPSCLVPTVQACGGSAMIWACCSWSGLGSAAGCAPRMRSADYLNILNDQVIPSSLMARAYSKMTMPGFIRLR</sequence>
<gene>
    <name evidence="1" type="primary">BX000999.2</name>
</gene>
<reference evidence="1" key="2">
    <citation type="submission" date="2016-06" db="EMBL/GenBank/DDBJ databases">
        <title>The genome of a short-lived fish provides insights into sex chromosome evolution and the genetic control of aging.</title>
        <authorList>
            <person name="Reichwald K."/>
            <person name="Felder M."/>
            <person name="Petzold A."/>
            <person name="Koch P."/>
            <person name="Groth M."/>
            <person name="Platzer M."/>
        </authorList>
    </citation>
    <scope>NUCLEOTIDE SEQUENCE</scope>
    <source>
        <tissue evidence="1">Brain</tissue>
    </source>
</reference>
<dbReference type="AlphaFoldDB" id="A0A1A8CVV4"/>
<name>A0A1A8CVV4_NOTKA</name>
<proteinExistence type="predicted"/>
<evidence type="ECO:0000313" key="1">
    <source>
        <dbReference type="EMBL" id="SBP83874.1"/>
    </source>
</evidence>
<dbReference type="EMBL" id="HADZ01019933">
    <property type="protein sequence ID" value="SBP83874.1"/>
    <property type="molecule type" value="Transcribed_RNA"/>
</dbReference>
<accession>A0A1A8CVV4</accession>
<feature type="non-terminal residue" evidence="1">
    <location>
        <position position="1"/>
    </location>
</feature>
<dbReference type="GO" id="GO:0003676">
    <property type="term" value="F:nucleic acid binding"/>
    <property type="evidence" value="ECO:0007669"/>
    <property type="project" value="InterPro"/>
</dbReference>
<protein>
    <submittedName>
        <fullName evidence="1">Uncharacterized protein</fullName>
    </submittedName>
</protein>
<dbReference type="Gene3D" id="3.30.420.10">
    <property type="entry name" value="Ribonuclease H-like superfamily/Ribonuclease H"/>
    <property type="match status" value="1"/>
</dbReference>
<reference evidence="1" key="1">
    <citation type="submission" date="2016-05" db="EMBL/GenBank/DDBJ databases">
        <authorList>
            <person name="Lavstsen T."/>
            <person name="Jespersen J.S."/>
        </authorList>
    </citation>
    <scope>NUCLEOTIDE SEQUENCE</scope>
    <source>
        <tissue evidence="1">Brain</tissue>
    </source>
</reference>
<feature type="non-terminal residue" evidence="1">
    <location>
        <position position="94"/>
    </location>
</feature>